<dbReference type="RefSeq" id="XP_047777917.1">
    <property type="nucleotide sequence ID" value="XM_047926498.1"/>
</dbReference>
<keyword evidence="2" id="KW-1185">Reference proteome</keyword>
<organism evidence="1 2">
    <name type="scientific">Rhodofomes roseus</name>
    <dbReference type="NCBI Taxonomy" id="34475"/>
    <lineage>
        <taxon>Eukaryota</taxon>
        <taxon>Fungi</taxon>
        <taxon>Dikarya</taxon>
        <taxon>Basidiomycota</taxon>
        <taxon>Agaricomycotina</taxon>
        <taxon>Agaricomycetes</taxon>
        <taxon>Polyporales</taxon>
        <taxon>Rhodofomes</taxon>
    </lineage>
</organism>
<evidence type="ECO:0000313" key="2">
    <source>
        <dbReference type="Proteomes" id="UP000814176"/>
    </source>
</evidence>
<dbReference type="Proteomes" id="UP000814176">
    <property type="component" value="Unassembled WGS sequence"/>
</dbReference>
<comment type="caution">
    <text evidence="1">The sequence shown here is derived from an EMBL/GenBank/DDBJ whole genome shotgun (WGS) entry which is preliminary data.</text>
</comment>
<gene>
    <name evidence="1" type="ORF">C8Q71DRAFT_83929</name>
</gene>
<sequence>MQVVLGTVRLGCCYFYSVATAASLCPGPIAPSPPLQQPIPQALVFAALRYVAYRTLAMAPIGLLLTSLHRCIPRDCWTISRDVFASPFTVARRQATALTHRCRIRAILHPERLVAAYKSTVHHHHWHPERSTLVLLPMILSST</sequence>
<protein>
    <recommendedName>
        <fullName evidence="3">Secreted protein</fullName>
    </recommendedName>
</protein>
<evidence type="ECO:0000313" key="1">
    <source>
        <dbReference type="EMBL" id="KAH9835540.1"/>
    </source>
</evidence>
<reference evidence="1 2" key="1">
    <citation type="journal article" date="2021" name="Environ. Microbiol.">
        <title>Gene family expansions and transcriptome signatures uncover fungal adaptations to wood decay.</title>
        <authorList>
            <person name="Hage H."/>
            <person name="Miyauchi S."/>
            <person name="Viragh M."/>
            <person name="Drula E."/>
            <person name="Min B."/>
            <person name="Chaduli D."/>
            <person name="Navarro D."/>
            <person name="Favel A."/>
            <person name="Norest M."/>
            <person name="Lesage-Meessen L."/>
            <person name="Balint B."/>
            <person name="Merenyi Z."/>
            <person name="de Eugenio L."/>
            <person name="Morin E."/>
            <person name="Martinez A.T."/>
            <person name="Baldrian P."/>
            <person name="Stursova M."/>
            <person name="Martinez M.J."/>
            <person name="Novotny C."/>
            <person name="Magnuson J.K."/>
            <person name="Spatafora J.W."/>
            <person name="Maurice S."/>
            <person name="Pangilinan J."/>
            <person name="Andreopoulos W."/>
            <person name="LaButti K."/>
            <person name="Hundley H."/>
            <person name="Na H."/>
            <person name="Kuo A."/>
            <person name="Barry K."/>
            <person name="Lipzen A."/>
            <person name="Henrissat B."/>
            <person name="Riley R."/>
            <person name="Ahrendt S."/>
            <person name="Nagy L.G."/>
            <person name="Grigoriev I.V."/>
            <person name="Martin F."/>
            <person name="Rosso M.N."/>
        </authorList>
    </citation>
    <scope>NUCLEOTIDE SEQUENCE [LARGE SCALE GENOMIC DNA]</scope>
    <source>
        <strain evidence="1 2">CIRM-BRFM 1785</strain>
    </source>
</reference>
<evidence type="ECO:0008006" key="3">
    <source>
        <dbReference type="Google" id="ProtNLM"/>
    </source>
</evidence>
<dbReference type="EMBL" id="JADCUA010000012">
    <property type="protein sequence ID" value="KAH9835540.1"/>
    <property type="molecule type" value="Genomic_DNA"/>
</dbReference>
<proteinExistence type="predicted"/>
<name>A0ABQ8KD05_9APHY</name>
<accession>A0ABQ8KD05</accession>
<dbReference type="GeneID" id="72007230"/>